<gene>
    <name evidence="1" type="ORF">NAV_LOCUS10335</name>
</gene>
<keyword evidence="2" id="KW-1185">Reference proteome</keyword>
<proteinExistence type="predicted"/>
<organism evidence="1 2">
    <name type="scientific">Acanthocheilonema viteae</name>
    <name type="common">Filarial nematode worm</name>
    <name type="synonym">Dipetalonema viteae</name>
    <dbReference type="NCBI Taxonomy" id="6277"/>
    <lineage>
        <taxon>Eukaryota</taxon>
        <taxon>Metazoa</taxon>
        <taxon>Ecdysozoa</taxon>
        <taxon>Nematoda</taxon>
        <taxon>Chromadorea</taxon>
        <taxon>Rhabditida</taxon>
        <taxon>Spirurina</taxon>
        <taxon>Spiruromorpha</taxon>
        <taxon>Filarioidea</taxon>
        <taxon>Onchocercidae</taxon>
        <taxon>Acanthocheilonema</taxon>
    </lineage>
</organism>
<dbReference type="Proteomes" id="UP000276991">
    <property type="component" value="Unassembled WGS sequence"/>
</dbReference>
<dbReference type="EMBL" id="UPTC01006368">
    <property type="protein sequence ID" value="VBB35544.1"/>
    <property type="molecule type" value="Genomic_DNA"/>
</dbReference>
<feature type="non-terminal residue" evidence="1">
    <location>
        <position position="1"/>
    </location>
</feature>
<dbReference type="STRING" id="6277.A0A498STB1"/>
<name>A0A498STB1_ACAVI</name>
<evidence type="ECO:0000313" key="2">
    <source>
        <dbReference type="Proteomes" id="UP000276991"/>
    </source>
</evidence>
<protein>
    <submittedName>
        <fullName evidence="1">Uncharacterized protein</fullName>
    </submittedName>
</protein>
<evidence type="ECO:0000313" key="1">
    <source>
        <dbReference type="EMBL" id="VBB35544.1"/>
    </source>
</evidence>
<accession>A0A498STB1</accession>
<dbReference type="AlphaFoldDB" id="A0A498STB1"/>
<reference evidence="1 2" key="1">
    <citation type="submission" date="2018-08" db="EMBL/GenBank/DDBJ databases">
        <authorList>
            <person name="Laetsch R D."/>
            <person name="Stevens L."/>
            <person name="Kumar S."/>
            <person name="Blaxter L. M."/>
        </authorList>
    </citation>
    <scope>NUCLEOTIDE SEQUENCE [LARGE SCALE GENOMIC DNA]</scope>
</reference>
<sequence length="66" mass="7485">KRSHMSGVGWLISKLFSINTPAESGKKERVVLDRYGRKVETSRKENRLPALTASFFEKAVNIAKLH</sequence>